<dbReference type="GO" id="GO:0032580">
    <property type="term" value="C:Golgi cisterna membrane"/>
    <property type="evidence" value="ECO:0007669"/>
    <property type="project" value="UniProtKB-SubCell"/>
</dbReference>
<dbReference type="FunCoup" id="A0A6L2Q901">
    <property type="interactions" value="471"/>
</dbReference>
<evidence type="ECO:0000256" key="6">
    <source>
        <dbReference type="ARBA" id="ARBA00022692"/>
    </source>
</evidence>
<keyword evidence="11" id="KW-0333">Golgi apparatus</keyword>
<comment type="subcellular location">
    <subcellularLocation>
        <location evidence="1 11">Golgi apparatus</location>
        <location evidence="1 11">Golgi stack membrane</location>
        <topology evidence="1 11">Single-pass type II membrane protein</topology>
    </subcellularLocation>
</comment>
<dbReference type="InParanoid" id="A0A6L2Q901"/>
<dbReference type="GO" id="GO:0046920">
    <property type="term" value="F:alpha-(1-&gt;3)-fucosyltransferase activity"/>
    <property type="evidence" value="ECO:0007669"/>
    <property type="project" value="TreeGrafter"/>
</dbReference>
<evidence type="ECO:0000256" key="7">
    <source>
        <dbReference type="ARBA" id="ARBA00022968"/>
    </source>
</evidence>
<evidence type="ECO:0000256" key="9">
    <source>
        <dbReference type="ARBA" id="ARBA00023136"/>
    </source>
</evidence>
<dbReference type="Proteomes" id="UP000502823">
    <property type="component" value="Unassembled WGS sequence"/>
</dbReference>
<keyword evidence="4 11" id="KW-0328">Glycosyltransferase</keyword>
<feature type="domain" description="Fucosyltransferase C-terminal" evidence="12">
    <location>
        <begin position="128"/>
        <end position="269"/>
    </location>
</feature>
<protein>
    <recommendedName>
        <fullName evidence="11">Fucosyltransferase</fullName>
        <ecNumber evidence="11">2.4.1.-</ecNumber>
    </recommendedName>
</protein>
<evidence type="ECO:0000256" key="11">
    <source>
        <dbReference type="RuleBase" id="RU003832"/>
    </source>
</evidence>
<comment type="similarity">
    <text evidence="3 11">Belongs to the glycosyltransferase 10 family.</text>
</comment>
<keyword evidence="10" id="KW-0325">Glycoprotein</keyword>
<dbReference type="InterPro" id="IPR001503">
    <property type="entry name" value="Glyco_trans_10"/>
</dbReference>
<dbReference type="OrthoDB" id="9993460at2759"/>
<accession>A0A6L2Q901</accession>
<evidence type="ECO:0000313" key="13">
    <source>
        <dbReference type="EMBL" id="GFG40480.1"/>
    </source>
</evidence>
<evidence type="ECO:0000259" key="12">
    <source>
        <dbReference type="Pfam" id="PF00852"/>
    </source>
</evidence>
<organism evidence="13 14">
    <name type="scientific">Coptotermes formosanus</name>
    <name type="common">Formosan subterranean termite</name>
    <dbReference type="NCBI Taxonomy" id="36987"/>
    <lineage>
        <taxon>Eukaryota</taxon>
        <taxon>Metazoa</taxon>
        <taxon>Ecdysozoa</taxon>
        <taxon>Arthropoda</taxon>
        <taxon>Hexapoda</taxon>
        <taxon>Insecta</taxon>
        <taxon>Pterygota</taxon>
        <taxon>Neoptera</taxon>
        <taxon>Polyneoptera</taxon>
        <taxon>Dictyoptera</taxon>
        <taxon>Blattodea</taxon>
        <taxon>Blattoidea</taxon>
        <taxon>Termitoidae</taxon>
        <taxon>Rhinotermitidae</taxon>
        <taxon>Coptotermes</taxon>
    </lineage>
</organism>
<dbReference type="InterPro" id="IPR038577">
    <property type="entry name" value="GT10-like_C_sf"/>
</dbReference>
<keyword evidence="7" id="KW-0735">Signal-anchor</keyword>
<proteinExistence type="inferred from homology"/>
<dbReference type="FunFam" id="3.40.50.11660:FF:000002">
    <property type="entry name" value="Alpha-(1,3)-fucosyltransferase"/>
    <property type="match status" value="1"/>
</dbReference>
<dbReference type="PANTHER" id="PTHR11929:SF194">
    <property type="entry name" value="ALPHA-(1,3)-FUCOSYLTRANSFERASE 10"/>
    <property type="match status" value="1"/>
</dbReference>
<comment type="caution">
    <text evidence="13">The sequence shown here is derived from an EMBL/GenBank/DDBJ whole genome shotgun (WGS) entry which is preliminary data.</text>
</comment>
<comment type="pathway">
    <text evidence="2">Protein modification; protein glycosylation.</text>
</comment>
<evidence type="ECO:0000256" key="1">
    <source>
        <dbReference type="ARBA" id="ARBA00004447"/>
    </source>
</evidence>
<keyword evidence="14" id="KW-1185">Reference proteome</keyword>
<reference evidence="14" key="1">
    <citation type="submission" date="2020-01" db="EMBL/GenBank/DDBJ databases">
        <title>Draft genome sequence of the Termite Coptotermes fromosanus.</title>
        <authorList>
            <person name="Itakura S."/>
            <person name="Yosikawa Y."/>
            <person name="Umezawa K."/>
        </authorList>
    </citation>
    <scope>NUCLEOTIDE SEQUENCE [LARGE SCALE GENOMIC DNA]</scope>
</reference>
<dbReference type="SUPFAM" id="SSF53756">
    <property type="entry name" value="UDP-Glycosyltransferase/glycogen phosphorylase"/>
    <property type="match status" value="1"/>
</dbReference>
<dbReference type="EC" id="2.4.1.-" evidence="11"/>
<dbReference type="AlphaFoldDB" id="A0A6L2Q901"/>
<gene>
    <name evidence="13" type="ORF">Cfor_06492</name>
</gene>
<dbReference type="EMBL" id="BLKM01002183">
    <property type="protein sequence ID" value="GFG40480.1"/>
    <property type="molecule type" value="Genomic_DNA"/>
</dbReference>
<keyword evidence="8" id="KW-1133">Transmembrane helix</keyword>
<evidence type="ECO:0000256" key="3">
    <source>
        <dbReference type="ARBA" id="ARBA00008919"/>
    </source>
</evidence>
<evidence type="ECO:0000313" key="14">
    <source>
        <dbReference type="Proteomes" id="UP000502823"/>
    </source>
</evidence>
<dbReference type="PANTHER" id="PTHR11929">
    <property type="entry name" value="ALPHA- 1,3 -FUCOSYLTRANSFERASE"/>
    <property type="match status" value="1"/>
</dbReference>
<evidence type="ECO:0000256" key="8">
    <source>
        <dbReference type="ARBA" id="ARBA00022989"/>
    </source>
</evidence>
<dbReference type="UniPathway" id="UPA00378"/>
<dbReference type="Pfam" id="PF00852">
    <property type="entry name" value="Glyco_transf_10"/>
    <property type="match status" value="1"/>
</dbReference>
<sequence length="395" mass="46019">MQNIFNFVHDYKAVPHFSDDELRKHSRLSQVRVALMFYGSNIDLIDLPLPRNGLIHDWALLHEESPKNTPALSHLEALELFNFTATFSRYSHFPLTLQYLKSADALTDLSYFVPVERKNELLQELAPVLYVHSDCSTPLERDAYATELMKYIRIDSYGKCIQNRNLPEHLADAMESMGSDEFLHFVARYKFTLSFENAVCDDYITEKLWRPLVVGSVPVYMGSPSVRDWLPNNNSAILAVDFSSPKELAQYLHDHNSNATKYRSFLKHKLGEDNEKITNRRLINALNIREWGIDNDFEKGNFIEHFECFVCKQEHSKLNGERTKISDISKAHYDCPIPVSPLTGTENEENWWVGQWHMGKCEAKLLRHYIEIGKTEYNYEEFYDELKNTFLNKVC</sequence>
<name>A0A6L2Q901_COPFO</name>
<keyword evidence="5 11" id="KW-0808">Transferase</keyword>
<evidence type="ECO:0000256" key="2">
    <source>
        <dbReference type="ARBA" id="ARBA00004922"/>
    </source>
</evidence>
<keyword evidence="6 11" id="KW-0812">Transmembrane</keyword>
<evidence type="ECO:0000256" key="4">
    <source>
        <dbReference type="ARBA" id="ARBA00022676"/>
    </source>
</evidence>
<dbReference type="InterPro" id="IPR055270">
    <property type="entry name" value="Glyco_tran_10_C"/>
</dbReference>
<evidence type="ECO:0000256" key="10">
    <source>
        <dbReference type="ARBA" id="ARBA00023180"/>
    </source>
</evidence>
<keyword evidence="9" id="KW-0472">Membrane</keyword>
<evidence type="ECO:0000256" key="5">
    <source>
        <dbReference type="ARBA" id="ARBA00022679"/>
    </source>
</evidence>
<dbReference type="Gene3D" id="3.40.50.11660">
    <property type="entry name" value="Glycosyl transferase family 10, C-terminal domain"/>
    <property type="match status" value="1"/>
</dbReference>